<gene>
    <name evidence="1" type="ORF">SKAU_G00013170</name>
</gene>
<reference evidence="1" key="1">
    <citation type="journal article" date="2023" name="Science">
        <title>Genome structures resolve the early diversification of teleost fishes.</title>
        <authorList>
            <person name="Parey E."/>
            <person name="Louis A."/>
            <person name="Montfort J."/>
            <person name="Bouchez O."/>
            <person name="Roques C."/>
            <person name="Iampietro C."/>
            <person name="Lluch J."/>
            <person name="Castinel A."/>
            <person name="Donnadieu C."/>
            <person name="Desvignes T."/>
            <person name="Floi Bucao C."/>
            <person name="Jouanno E."/>
            <person name="Wen M."/>
            <person name="Mejri S."/>
            <person name="Dirks R."/>
            <person name="Jansen H."/>
            <person name="Henkel C."/>
            <person name="Chen W.J."/>
            <person name="Zahm M."/>
            <person name="Cabau C."/>
            <person name="Klopp C."/>
            <person name="Thompson A.W."/>
            <person name="Robinson-Rechavi M."/>
            <person name="Braasch I."/>
            <person name="Lecointre G."/>
            <person name="Bobe J."/>
            <person name="Postlethwait J.H."/>
            <person name="Berthelot C."/>
            <person name="Roest Crollius H."/>
            <person name="Guiguen Y."/>
        </authorList>
    </citation>
    <scope>NUCLEOTIDE SEQUENCE</scope>
    <source>
        <strain evidence="1">WJC10195</strain>
    </source>
</reference>
<evidence type="ECO:0000313" key="1">
    <source>
        <dbReference type="EMBL" id="KAJ8380539.1"/>
    </source>
</evidence>
<organism evidence="1 2">
    <name type="scientific">Synaphobranchus kaupii</name>
    <name type="common">Kaup's arrowtooth eel</name>
    <dbReference type="NCBI Taxonomy" id="118154"/>
    <lineage>
        <taxon>Eukaryota</taxon>
        <taxon>Metazoa</taxon>
        <taxon>Chordata</taxon>
        <taxon>Craniata</taxon>
        <taxon>Vertebrata</taxon>
        <taxon>Euteleostomi</taxon>
        <taxon>Actinopterygii</taxon>
        <taxon>Neopterygii</taxon>
        <taxon>Teleostei</taxon>
        <taxon>Anguilliformes</taxon>
        <taxon>Synaphobranchidae</taxon>
        <taxon>Synaphobranchus</taxon>
    </lineage>
</organism>
<dbReference type="Proteomes" id="UP001152622">
    <property type="component" value="Chromosome 1"/>
</dbReference>
<protein>
    <submittedName>
        <fullName evidence="1">Uncharacterized protein</fullName>
    </submittedName>
</protein>
<dbReference type="AlphaFoldDB" id="A0A9Q1GAF7"/>
<accession>A0A9Q1GAF7</accession>
<comment type="caution">
    <text evidence="1">The sequence shown here is derived from an EMBL/GenBank/DDBJ whole genome shotgun (WGS) entry which is preliminary data.</text>
</comment>
<evidence type="ECO:0000313" key="2">
    <source>
        <dbReference type="Proteomes" id="UP001152622"/>
    </source>
</evidence>
<proteinExistence type="predicted"/>
<sequence length="210" mass="22941">MIKIQAQPVKLPAGRAAARSGVTTSALCAGCCYIIFSPEGRGLGLFRINISDRYSTPAPARPLMTSTDPTGPAPFSLLTQLNQRGQITSADGDKRVSRGERRAKHTAALSGGRRLRRYVGHPRALPPGPAPRSGSLSLFGVRRGALEIEHDHFGGHRLRFMAAQAARVTASIERRVMFSRVAEASVSGLHMQLRNYKRQQNRRRKAEAFS</sequence>
<dbReference type="EMBL" id="JAINUF010000001">
    <property type="protein sequence ID" value="KAJ8380539.1"/>
    <property type="molecule type" value="Genomic_DNA"/>
</dbReference>
<keyword evidence="2" id="KW-1185">Reference proteome</keyword>
<name>A0A9Q1GAF7_SYNKA</name>